<evidence type="ECO:0000313" key="1">
    <source>
        <dbReference type="EMBL" id="DAE21355.1"/>
    </source>
</evidence>
<name>A0A8S5QRA5_9CAUD</name>
<accession>A0A8S5QRA5</accession>
<sequence length="146" mass="16653">MKHKATIDLEFTNGDLFEQEVIKAMRAYAKTIAREAFQNEVEECVADTAKVWARRLYESRYTEPMTDKLVKAEVQSYIKEQMSHKDMLDLIQGTVQEAVAECKDKTKQFAQAEVEKYLKGAVVMSAIYEEIKRAVPQAVLDALRGA</sequence>
<reference evidence="1" key="1">
    <citation type="journal article" date="2021" name="Proc. Natl. Acad. Sci. U.S.A.">
        <title>A Catalog of Tens of Thousands of Viruses from Human Metagenomes Reveals Hidden Associations with Chronic Diseases.</title>
        <authorList>
            <person name="Tisza M.J."/>
            <person name="Buck C.B."/>
        </authorList>
    </citation>
    <scope>NUCLEOTIDE SEQUENCE</scope>
    <source>
        <strain evidence="1">CtE6L85</strain>
    </source>
</reference>
<proteinExistence type="predicted"/>
<protein>
    <submittedName>
        <fullName evidence="1">Uncharacterized protein</fullName>
    </submittedName>
</protein>
<organism evidence="1">
    <name type="scientific">Siphoviridae sp. ctE6L85</name>
    <dbReference type="NCBI Taxonomy" id="2826202"/>
    <lineage>
        <taxon>Viruses</taxon>
        <taxon>Duplodnaviria</taxon>
        <taxon>Heunggongvirae</taxon>
        <taxon>Uroviricota</taxon>
        <taxon>Caudoviricetes</taxon>
    </lineage>
</organism>
<dbReference type="EMBL" id="BK015711">
    <property type="protein sequence ID" value="DAE21355.1"/>
    <property type="molecule type" value="Genomic_DNA"/>
</dbReference>